<evidence type="ECO:0000313" key="2">
    <source>
        <dbReference type="Proteomes" id="UP000279236"/>
    </source>
</evidence>
<sequence>MTELFEDNQRDLERAVEDLSFILESDMAEQPIAKIRSEVTNKAAYVQKRHDILLDDTLKGYLERRWSFQVDI</sequence>
<dbReference type="RefSeq" id="XP_028475659.1">
    <property type="nucleotide sequence ID" value="XM_028623685.1"/>
</dbReference>
<dbReference type="Proteomes" id="UP000279236">
    <property type="component" value="Unassembled WGS sequence"/>
</dbReference>
<dbReference type="EMBL" id="RSCE01000007">
    <property type="protein sequence ID" value="RSH80940.1"/>
    <property type="molecule type" value="Genomic_DNA"/>
</dbReference>
<evidence type="ECO:0000313" key="1">
    <source>
        <dbReference type="EMBL" id="RSH80940.1"/>
    </source>
</evidence>
<keyword evidence="2" id="KW-1185">Reference proteome</keyword>
<protein>
    <submittedName>
        <fullName evidence="1">Uncharacterized protein</fullName>
    </submittedName>
</protein>
<proteinExistence type="predicted"/>
<comment type="caution">
    <text evidence="1">The sequence shown here is derived from an EMBL/GenBank/DDBJ whole genome shotgun (WGS) entry which is preliminary data.</text>
</comment>
<dbReference type="OrthoDB" id="10009520at2759"/>
<accession>A0A427XQ47</accession>
<gene>
    <name evidence="1" type="ORF">EHS24_008369</name>
</gene>
<organism evidence="1 2">
    <name type="scientific">Apiotrichum porosum</name>
    <dbReference type="NCBI Taxonomy" id="105984"/>
    <lineage>
        <taxon>Eukaryota</taxon>
        <taxon>Fungi</taxon>
        <taxon>Dikarya</taxon>
        <taxon>Basidiomycota</taxon>
        <taxon>Agaricomycotina</taxon>
        <taxon>Tremellomycetes</taxon>
        <taxon>Trichosporonales</taxon>
        <taxon>Trichosporonaceae</taxon>
        <taxon>Apiotrichum</taxon>
    </lineage>
</organism>
<reference evidence="1 2" key="1">
    <citation type="submission" date="2018-11" db="EMBL/GenBank/DDBJ databases">
        <title>Genome sequence of Apiotrichum porosum DSM 27194.</title>
        <authorList>
            <person name="Aliyu H."/>
            <person name="Gorte O."/>
            <person name="Ochsenreither K."/>
        </authorList>
    </citation>
    <scope>NUCLEOTIDE SEQUENCE [LARGE SCALE GENOMIC DNA]</scope>
    <source>
        <strain evidence="1 2">DSM 27194</strain>
    </source>
</reference>
<name>A0A427XQ47_9TREE</name>
<dbReference type="STRING" id="105984.A0A427XQ47"/>
<dbReference type="Gene3D" id="1.20.120.1750">
    <property type="match status" value="1"/>
</dbReference>
<dbReference type="AlphaFoldDB" id="A0A427XQ47"/>
<dbReference type="GeneID" id="39592912"/>